<keyword evidence="1" id="KW-1133">Transmembrane helix</keyword>
<organism evidence="2">
    <name type="scientific">bioreactor metagenome</name>
    <dbReference type="NCBI Taxonomy" id="1076179"/>
    <lineage>
        <taxon>unclassified sequences</taxon>
        <taxon>metagenomes</taxon>
        <taxon>ecological metagenomes</taxon>
    </lineage>
</organism>
<proteinExistence type="predicted"/>
<sequence>MPGTCPFGQETTFLIRINQSFLNFPVNRRIHQVEQREQGTESIPESGIGIHISGEHLSVIRAVMYCFSLCINFIKLPREERRAIEGGIESTLVIDIVVFYFYSTQYIIPQFPPFRLNGLKIIVFNLFQILPGLFVTNKRGGNFRNNLLSFFSGKSDKSARMIIFSLIGILYNLSVFHHTLIFKWLIKNNHKIIFEVFRNTFAIACCVTDDGIFPRNNFHG</sequence>
<evidence type="ECO:0000256" key="1">
    <source>
        <dbReference type="SAM" id="Phobius"/>
    </source>
</evidence>
<gene>
    <name evidence="2" type="ORF">SDC9_101480</name>
</gene>
<protein>
    <submittedName>
        <fullName evidence="2">Uncharacterized protein</fullName>
    </submittedName>
</protein>
<reference evidence="2" key="1">
    <citation type="submission" date="2019-08" db="EMBL/GenBank/DDBJ databases">
        <authorList>
            <person name="Kucharzyk K."/>
            <person name="Murdoch R.W."/>
            <person name="Higgins S."/>
            <person name="Loffler F."/>
        </authorList>
    </citation>
    <scope>NUCLEOTIDE SEQUENCE</scope>
</reference>
<accession>A0A645AQV6</accession>
<feature type="transmembrane region" description="Helical" evidence="1">
    <location>
        <begin position="86"/>
        <end position="108"/>
    </location>
</feature>
<evidence type="ECO:0000313" key="2">
    <source>
        <dbReference type="EMBL" id="MPM54701.1"/>
    </source>
</evidence>
<name>A0A645AQV6_9ZZZZ</name>
<feature type="transmembrane region" description="Helical" evidence="1">
    <location>
        <begin position="162"/>
        <end position="186"/>
    </location>
</feature>
<keyword evidence="1" id="KW-0472">Membrane</keyword>
<keyword evidence="1" id="KW-0812">Transmembrane</keyword>
<dbReference type="EMBL" id="VSSQ01014922">
    <property type="protein sequence ID" value="MPM54701.1"/>
    <property type="molecule type" value="Genomic_DNA"/>
</dbReference>
<comment type="caution">
    <text evidence="2">The sequence shown here is derived from an EMBL/GenBank/DDBJ whole genome shotgun (WGS) entry which is preliminary data.</text>
</comment>
<feature type="transmembrane region" description="Helical" evidence="1">
    <location>
        <begin position="56"/>
        <end position="74"/>
    </location>
</feature>
<dbReference type="AlphaFoldDB" id="A0A645AQV6"/>